<dbReference type="Gene3D" id="3.20.20.10">
    <property type="entry name" value="Alanine racemase"/>
    <property type="match status" value="1"/>
</dbReference>
<accession>A0A2K8N5X7</accession>
<dbReference type="Pfam" id="PF01168">
    <property type="entry name" value="Ala_racemase_N"/>
    <property type="match status" value="1"/>
</dbReference>
<feature type="domain" description="Alanine racemase N-terminal" evidence="5">
    <location>
        <begin position="27"/>
        <end position="230"/>
    </location>
</feature>
<dbReference type="NCBIfam" id="TIGR00044">
    <property type="entry name" value="YggS family pyridoxal phosphate-dependent enzyme"/>
    <property type="match status" value="1"/>
</dbReference>
<dbReference type="RefSeq" id="WP_100667550.1">
    <property type="nucleotide sequence ID" value="NZ_CP024955.1"/>
</dbReference>
<reference evidence="8" key="1">
    <citation type="submission" date="2017-11" db="EMBL/GenBank/DDBJ databases">
        <title>Complete Genome Sequence of Kyrpidia sp. Strain EA-1, a thermophilic, hydrogen-oxidizing Bacterium, isolated from the Azores.</title>
        <authorList>
            <person name="Reiner J.E."/>
            <person name="Lapp C.J."/>
            <person name="Bunk B."/>
            <person name="Gescher J."/>
        </authorList>
    </citation>
    <scope>NUCLEOTIDE SEQUENCE [LARGE SCALE GENOMIC DNA]</scope>
    <source>
        <strain evidence="8">EA-1</strain>
    </source>
</reference>
<evidence type="ECO:0000256" key="2">
    <source>
        <dbReference type="HAMAP-Rule" id="MF_02087"/>
    </source>
</evidence>
<keyword evidence="8" id="KW-1185">Reference proteome</keyword>
<evidence type="ECO:0000313" key="6">
    <source>
        <dbReference type="EMBL" id="ATY84738.1"/>
    </source>
</evidence>
<reference evidence="6" key="2">
    <citation type="journal article" date="2018" name="Genome Announc.">
        <title>Complete Genome Sequence of Kyrpidia sp. Strain EA-1, a Thermophilic Knallgas Bacterium, Isolated from the Azores.</title>
        <authorList>
            <person name="Reiner J.E."/>
            <person name="Lapp C.J."/>
            <person name="Bunk B."/>
            <person name="Sproer C."/>
            <person name="Overmann J."/>
            <person name="Gescher J."/>
        </authorList>
    </citation>
    <scope>NUCLEOTIDE SEQUENCE</scope>
    <source>
        <strain evidence="6">EA-1</strain>
    </source>
</reference>
<dbReference type="GO" id="GO:0030170">
    <property type="term" value="F:pyridoxal phosphate binding"/>
    <property type="evidence" value="ECO:0007669"/>
    <property type="project" value="UniProtKB-UniRule"/>
</dbReference>
<evidence type="ECO:0000313" key="9">
    <source>
        <dbReference type="Proteomes" id="UP000502196"/>
    </source>
</evidence>
<comment type="similarity">
    <text evidence="2 4">Belongs to the pyridoxal phosphate-binding protein YggS/PROSC family.</text>
</comment>
<dbReference type="PANTHER" id="PTHR10146">
    <property type="entry name" value="PROLINE SYNTHETASE CO-TRANSCRIBED BACTERIAL HOMOLOG PROTEIN"/>
    <property type="match status" value="1"/>
</dbReference>
<dbReference type="CDD" id="cd00635">
    <property type="entry name" value="PLPDE_III_YBL036c_like"/>
    <property type="match status" value="1"/>
</dbReference>
<dbReference type="EMBL" id="CP024955">
    <property type="protein sequence ID" value="ATY84738.1"/>
    <property type="molecule type" value="Genomic_DNA"/>
</dbReference>
<name>A0A2K8N5X7_9BACL</name>
<sequence length="249" mass="27889">MSTGERIAEVKMRIARACARVGRDPSGVRLVAVSKYIDAARAREWVEAGLTDLGENRLQVAREKLEALGSGVTWHFIGHLQTNKVKAVIQHFAWLHSLDRPSLVDALARRFAEGPLEGPPLKVLAQVNVAGEEQKSGVAPEEVGDFLDYIQTKNRFSRWIMAGFMTMAPVVNDPEEVRGVFRELRQLRDRFVHHPVWRNRDKLELSMGMSRDFEVAVEEGATIVRLGRILLDNERTGPEAESNGERGVG</sequence>
<feature type="modified residue" description="N6-(pyridoxal phosphate)lysine" evidence="2 3">
    <location>
        <position position="35"/>
    </location>
</feature>
<protein>
    <recommendedName>
        <fullName evidence="2">Pyridoxal phosphate homeostasis protein</fullName>
        <shortName evidence="2">PLP homeostasis protein</shortName>
    </recommendedName>
</protein>
<organism evidence="6 8">
    <name type="scientific">Kyrpidia spormannii</name>
    <dbReference type="NCBI Taxonomy" id="2055160"/>
    <lineage>
        <taxon>Bacteria</taxon>
        <taxon>Bacillati</taxon>
        <taxon>Bacillota</taxon>
        <taxon>Bacilli</taxon>
        <taxon>Bacillales</taxon>
        <taxon>Alicyclobacillaceae</taxon>
        <taxon>Kyrpidia</taxon>
    </lineage>
</organism>
<keyword evidence="1 2" id="KW-0663">Pyridoxal phosphate</keyword>
<dbReference type="InterPro" id="IPR029066">
    <property type="entry name" value="PLP-binding_barrel"/>
</dbReference>
<dbReference type="HAMAP" id="MF_02087">
    <property type="entry name" value="PLP_homeostasis"/>
    <property type="match status" value="1"/>
</dbReference>
<comment type="function">
    <text evidence="2">Pyridoxal 5'-phosphate (PLP)-binding protein, which is involved in PLP homeostasis.</text>
</comment>
<dbReference type="EMBL" id="LR792683">
    <property type="protein sequence ID" value="CAB3392737.1"/>
    <property type="molecule type" value="Genomic_DNA"/>
</dbReference>
<dbReference type="Proteomes" id="UP000231932">
    <property type="component" value="Chromosome"/>
</dbReference>
<dbReference type="PROSITE" id="PS01211">
    <property type="entry name" value="UPF0001"/>
    <property type="match status" value="1"/>
</dbReference>
<dbReference type="OrthoDB" id="9804072at2"/>
<dbReference type="InterPro" id="IPR011078">
    <property type="entry name" value="PyrdxlP_homeostasis"/>
</dbReference>
<dbReference type="AlphaFoldDB" id="A0A2K8N5X7"/>
<proteinExistence type="inferred from homology"/>
<comment type="cofactor">
    <cofactor evidence="3">
        <name>pyridoxal 5'-phosphate</name>
        <dbReference type="ChEBI" id="CHEBI:597326"/>
    </cofactor>
</comment>
<dbReference type="InterPro" id="IPR001608">
    <property type="entry name" value="Ala_racemase_N"/>
</dbReference>
<evidence type="ECO:0000313" key="8">
    <source>
        <dbReference type="Proteomes" id="UP000231932"/>
    </source>
</evidence>
<dbReference type="KEGG" id="kyr:CVV65_07190"/>
<evidence type="ECO:0000256" key="3">
    <source>
        <dbReference type="PIRSR" id="PIRSR004848-1"/>
    </source>
</evidence>
<dbReference type="PIRSF" id="PIRSF004848">
    <property type="entry name" value="YBL036c_PLPDEIII"/>
    <property type="match status" value="1"/>
</dbReference>
<dbReference type="PANTHER" id="PTHR10146:SF14">
    <property type="entry name" value="PYRIDOXAL PHOSPHATE HOMEOSTASIS PROTEIN"/>
    <property type="match status" value="1"/>
</dbReference>
<gene>
    <name evidence="7" type="primary">ylmE</name>
    <name evidence="7" type="ORF">COOX1_1560</name>
    <name evidence="6" type="ORF">CVV65_07190</name>
</gene>
<evidence type="ECO:0000256" key="1">
    <source>
        <dbReference type="ARBA" id="ARBA00022898"/>
    </source>
</evidence>
<evidence type="ECO:0000313" key="7">
    <source>
        <dbReference type="EMBL" id="CAB3392737.1"/>
    </source>
</evidence>
<evidence type="ECO:0000259" key="5">
    <source>
        <dbReference type="Pfam" id="PF01168"/>
    </source>
</evidence>
<evidence type="ECO:0000256" key="4">
    <source>
        <dbReference type="RuleBase" id="RU004514"/>
    </source>
</evidence>
<dbReference type="Proteomes" id="UP000502196">
    <property type="component" value="Chromosome"/>
</dbReference>
<reference evidence="7 9" key="3">
    <citation type="submission" date="2020-04" db="EMBL/GenBank/DDBJ databases">
        <authorList>
            <person name="Hogendoorn C."/>
        </authorList>
    </citation>
    <scope>NUCLEOTIDE SEQUENCE [LARGE SCALE GENOMIC DNA]</scope>
    <source>
        <strain evidence="7">COOX1</strain>
    </source>
</reference>
<dbReference type="SUPFAM" id="SSF51419">
    <property type="entry name" value="PLP-binding barrel"/>
    <property type="match status" value="1"/>
</dbReference>